<name>A0AAP7N6U2_BACAM</name>
<sequence>MHFTEEHIMMRKMVRDFARKEVAPMVEIMETTDEFPDRLIKKMGEAGLMGIPVPEAYGGAGADITSYILAIHEISKVSAAVGVILSVHTSVGTNPILHFGTEAQKQTYIPKLAAGEYVGAFALTEPQSGSDAGGLKTTAVRKGGSYILNGSKIFITNGGAADLYLTFALTDPAKGRKGISAFIVEKNTPGFSIGKKEKKLGLLGSSTVELQFDQAEIPIENRLGEEGEGFSIAMKNLDVGRIGIAAQALGIIEAALGCSVEYSKTRSQFGRPIASNQAVSFKLSDMATNAEAVKLLVYHAADLYQRGLPCGKEASMAKQFASDAAMKAAVEAVQIHGGYGYMKEYPAERLFRDAKVTQIYEGTNEIQRLIISKYLLQ</sequence>
<organism evidence="12 13">
    <name type="scientific">Bacillus amyloliquefaciens</name>
    <name type="common">Bacillus velezensis</name>
    <dbReference type="NCBI Taxonomy" id="1390"/>
    <lineage>
        <taxon>Bacteria</taxon>
        <taxon>Bacillati</taxon>
        <taxon>Bacillota</taxon>
        <taxon>Bacilli</taxon>
        <taxon>Bacillales</taxon>
        <taxon>Bacillaceae</taxon>
        <taxon>Bacillus</taxon>
        <taxon>Bacillus amyloliquefaciens group</taxon>
    </lineage>
</organism>
<dbReference type="InterPro" id="IPR013786">
    <property type="entry name" value="AcylCoA_DH/ox_N"/>
</dbReference>
<dbReference type="Gene3D" id="2.40.110.10">
    <property type="entry name" value="Butyryl-CoA Dehydrogenase, subunit A, domain 2"/>
    <property type="match status" value="1"/>
</dbReference>
<evidence type="ECO:0000313" key="12">
    <source>
        <dbReference type="EMBL" id="OIK20616.1"/>
    </source>
</evidence>
<evidence type="ECO:0000313" key="13">
    <source>
        <dbReference type="Proteomes" id="UP000180036"/>
    </source>
</evidence>
<evidence type="ECO:0000256" key="7">
    <source>
        <dbReference type="ARBA" id="ARBA00067585"/>
    </source>
</evidence>
<feature type="domain" description="Acyl-CoA dehydrogenase/oxidase C-terminal" evidence="9">
    <location>
        <begin position="227"/>
        <end position="375"/>
    </location>
</feature>
<dbReference type="Proteomes" id="UP000180036">
    <property type="component" value="Unassembled WGS sequence"/>
</dbReference>
<comment type="cofactor">
    <cofactor evidence="1 8">
        <name>FAD</name>
        <dbReference type="ChEBI" id="CHEBI:57692"/>
    </cofactor>
</comment>
<evidence type="ECO:0000256" key="2">
    <source>
        <dbReference type="ARBA" id="ARBA00009347"/>
    </source>
</evidence>
<dbReference type="SUPFAM" id="SSF56645">
    <property type="entry name" value="Acyl-CoA dehydrogenase NM domain-like"/>
    <property type="match status" value="1"/>
</dbReference>
<evidence type="ECO:0000259" key="10">
    <source>
        <dbReference type="Pfam" id="PF02770"/>
    </source>
</evidence>
<dbReference type="Pfam" id="PF02771">
    <property type="entry name" value="Acyl-CoA_dh_N"/>
    <property type="match status" value="1"/>
</dbReference>
<comment type="caution">
    <text evidence="12">The sequence shown here is derived from an EMBL/GenBank/DDBJ whole genome shotgun (WGS) entry which is preliminary data.</text>
</comment>
<dbReference type="Gene3D" id="1.20.140.10">
    <property type="entry name" value="Butyryl-CoA Dehydrogenase, subunit A, domain 3"/>
    <property type="match status" value="1"/>
</dbReference>
<keyword evidence="4 8" id="KW-0274">FAD</keyword>
<dbReference type="InterPro" id="IPR037069">
    <property type="entry name" value="AcylCoA_DH/ox_N_sf"/>
</dbReference>
<evidence type="ECO:0000256" key="8">
    <source>
        <dbReference type="RuleBase" id="RU362125"/>
    </source>
</evidence>
<dbReference type="PROSITE" id="PS00072">
    <property type="entry name" value="ACYL_COA_DH_1"/>
    <property type="match status" value="1"/>
</dbReference>
<evidence type="ECO:0000259" key="11">
    <source>
        <dbReference type="Pfam" id="PF02771"/>
    </source>
</evidence>
<dbReference type="GO" id="GO:0003995">
    <property type="term" value="F:acyl-CoA dehydrogenase activity"/>
    <property type="evidence" value="ECO:0007669"/>
    <property type="project" value="InterPro"/>
</dbReference>
<dbReference type="InterPro" id="IPR036250">
    <property type="entry name" value="AcylCo_DH-like_C"/>
</dbReference>
<dbReference type="PANTHER" id="PTHR43884:SF12">
    <property type="entry name" value="ISOVALERYL-COA DEHYDROGENASE, MITOCHONDRIAL-RELATED"/>
    <property type="match status" value="1"/>
</dbReference>
<evidence type="ECO:0000256" key="3">
    <source>
        <dbReference type="ARBA" id="ARBA00022630"/>
    </source>
</evidence>
<dbReference type="FunFam" id="1.20.140.10:FF:000004">
    <property type="entry name" value="Acyl-CoA dehydrogenase FadE25"/>
    <property type="match status" value="1"/>
</dbReference>
<dbReference type="EMBL" id="MOEA01000003">
    <property type="protein sequence ID" value="OIK20616.1"/>
    <property type="molecule type" value="Genomic_DNA"/>
</dbReference>
<feature type="domain" description="Acyl-CoA oxidase/dehydrogenase middle" evidence="10">
    <location>
        <begin position="120"/>
        <end position="214"/>
    </location>
</feature>
<protein>
    <recommendedName>
        <fullName evidence="7">Acyl-CoA dehydrogenase</fullName>
    </recommendedName>
</protein>
<evidence type="ECO:0000256" key="4">
    <source>
        <dbReference type="ARBA" id="ARBA00022827"/>
    </source>
</evidence>
<proteinExistence type="inferred from homology"/>
<dbReference type="FunFam" id="2.40.110.10:FF:000001">
    <property type="entry name" value="Acyl-CoA dehydrogenase, mitochondrial"/>
    <property type="match status" value="1"/>
</dbReference>
<dbReference type="InterPro" id="IPR006089">
    <property type="entry name" value="Acyl-CoA_DH_CS"/>
</dbReference>
<dbReference type="PIRSF" id="PIRSF016578">
    <property type="entry name" value="HsaA"/>
    <property type="match status" value="1"/>
</dbReference>
<reference evidence="12 13" key="1">
    <citation type="submission" date="2016-10" db="EMBL/GenBank/DDBJ databases">
        <authorList>
            <person name="Marach S."/>
            <person name="Prathuangwong S."/>
            <person name="Takikawa Y."/>
            <person name="Dohra H."/>
        </authorList>
    </citation>
    <scope>NUCLEOTIDE SEQUENCE [LARGE SCALE GENOMIC DNA]</scope>
    <source>
        <strain evidence="12 13">K2</strain>
    </source>
</reference>
<dbReference type="InterPro" id="IPR006091">
    <property type="entry name" value="Acyl-CoA_Oxase/DH_mid-dom"/>
</dbReference>
<comment type="catalytic activity">
    <reaction evidence="6">
        <text>a 2,3-saturated acyl-CoA + A = a 2,3-dehydroacyl-CoA + AH2</text>
        <dbReference type="Rhea" id="RHEA:48608"/>
        <dbReference type="ChEBI" id="CHEBI:13193"/>
        <dbReference type="ChEBI" id="CHEBI:17499"/>
        <dbReference type="ChEBI" id="CHEBI:60015"/>
        <dbReference type="ChEBI" id="CHEBI:65111"/>
    </reaction>
</comment>
<dbReference type="InterPro" id="IPR046373">
    <property type="entry name" value="Acyl-CoA_Oxase/DH_mid-dom_sf"/>
</dbReference>
<dbReference type="Gene3D" id="1.10.540.10">
    <property type="entry name" value="Acyl-CoA dehydrogenase/oxidase, N-terminal domain"/>
    <property type="match status" value="1"/>
</dbReference>
<dbReference type="RefSeq" id="WP_071348037.1">
    <property type="nucleotide sequence ID" value="NZ_MOEA01000003.1"/>
</dbReference>
<dbReference type="FunFam" id="1.10.540.10:FF:000002">
    <property type="entry name" value="Acyl-CoA dehydrogenase FadE19"/>
    <property type="match status" value="1"/>
</dbReference>
<feature type="domain" description="Acyl-CoA dehydrogenase/oxidase N-terminal" evidence="11">
    <location>
        <begin position="4"/>
        <end position="116"/>
    </location>
</feature>
<dbReference type="InterPro" id="IPR009075">
    <property type="entry name" value="AcylCo_DH/oxidase_C"/>
</dbReference>
<evidence type="ECO:0000256" key="5">
    <source>
        <dbReference type="ARBA" id="ARBA00023002"/>
    </source>
</evidence>
<keyword evidence="5 8" id="KW-0560">Oxidoreductase</keyword>
<dbReference type="AlphaFoldDB" id="A0AAP7N6U2"/>
<dbReference type="GO" id="GO:0050660">
    <property type="term" value="F:flavin adenine dinucleotide binding"/>
    <property type="evidence" value="ECO:0007669"/>
    <property type="project" value="InterPro"/>
</dbReference>
<dbReference type="Pfam" id="PF02770">
    <property type="entry name" value="Acyl-CoA_dh_M"/>
    <property type="match status" value="1"/>
</dbReference>
<evidence type="ECO:0000256" key="6">
    <source>
        <dbReference type="ARBA" id="ARBA00052546"/>
    </source>
</evidence>
<dbReference type="InterPro" id="IPR009100">
    <property type="entry name" value="AcylCoA_DH/oxidase_NM_dom_sf"/>
</dbReference>
<keyword evidence="3 8" id="KW-0285">Flavoprotein</keyword>
<dbReference type="PANTHER" id="PTHR43884">
    <property type="entry name" value="ACYL-COA DEHYDROGENASE"/>
    <property type="match status" value="1"/>
</dbReference>
<dbReference type="CDD" id="cd01158">
    <property type="entry name" value="SCAD_SBCAD"/>
    <property type="match status" value="1"/>
</dbReference>
<comment type="similarity">
    <text evidence="2 8">Belongs to the acyl-CoA dehydrogenase family.</text>
</comment>
<gene>
    <name evidence="12" type="ORF">BKP66_13430</name>
</gene>
<dbReference type="SUPFAM" id="SSF47203">
    <property type="entry name" value="Acyl-CoA dehydrogenase C-terminal domain-like"/>
    <property type="match status" value="1"/>
</dbReference>
<evidence type="ECO:0000259" key="9">
    <source>
        <dbReference type="Pfam" id="PF00441"/>
    </source>
</evidence>
<accession>A0AAP7N6U2</accession>
<evidence type="ECO:0000256" key="1">
    <source>
        <dbReference type="ARBA" id="ARBA00001974"/>
    </source>
</evidence>
<dbReference type="Pfam" id="PF00441">
    <property type="entry name" value="Acyl-CoA_dh_1"/>
    <property type="match status" value="1"/>
</dbReference>
<dbReference type="PROSITE" id="PS00073">
    <property type="entry name" value="ACYL_COA_DH_2"/>
    <property type="match status" value="1"/>
</dbReference>